<comment type="similarity">
    <text evidence="1">Belongs to the UPF0111 family.</text>
</comment>
<dbReference type="InterPro" id="IPR018445">
    <property type="entry name" value="Put_Phosphate_transp_reg"/>
</dbReference>
<reference evidence="2" key="1">
    <citation type="journal article" date="2020" name="mSystems">
        <title>Genome- and Community-Level Interaction Insights into Carbon Utilization and Element Cycling Functions of Hydrothermarchaeota in Hydrothermal Sediment.</title>
        <authorList>
            <person name="Zhou Z."/>
            <person name="Liu Y."/>
            <person name="Xu W."/>
            <person name="Pan J."/>
            <person name="Luo Z.H."/>
            <person name="Li M."/>
        </authorList>
    </citation>
    <scope>NUCLEOTIDE SEQUENCE [LARGE SCALE GENOMIC DNA]</scope>
    <source>
        <strain evidence="2">SpSt-1088</strain>
    </source>
</reference>
<dbReference type="Gene3D" id="1.20.58.220">
    <property type="entry name" value="Phosphate transport system protein phou homolog 2, domain 2"/>
    <property type="match status" value="1"/>
</dbReference>
<dbReference type="EMBL" id="DRXW01000304">
    <property type="protein sequence ID" value="HHR34297.1"/>
    <property type="molecule type" value="Genomic_DNA"/>
</dbReference>
<dbReference type="InterPro" id="IPR002727">
    <property type="entry name" value="DUF47"/>
</dbReference>
<dbReference type="AlphaFoldDB" id="A0A7C5U3F8"/>
<dbReference type="PANTHER" id="PTHR36536">
    <property type="entry name" value="UPF0111 PROTEIN HI_1603"/>
    <property type="match status" value="1"/>
</dbReference>
<dbReference type="Pfam" id="PF01865">
    <property type="entry name" value="PhoU_div"/>
    <property type="match status" value="1"/>
</dbReference>
<protein>
    <submittedName>
        <fullName evidence="2">DUF47 family protein</fullName>
    </submittedName>
</protein>
<comment type="caution">
    <text evidence="2">The sequence shown here is derived from an EMBL/GenBank/DDBJ whole genome shotgun (WGS) entry which is preliminary data.</text>
</comment>
<evidence type="ECO:0000256" key="1">
    <source>
        <dbReference type="ARBA" id="ARBA00008591"/>
    </source>
</evidence>
<dbReference type="PANTHER" id="PTHR36536:SF3">
    <property type="entry name" value="UPF0111 PROTEIN HI_1603"/>
    <property type="match status" value="1"/>
</dbReference>
<proteinExistence type="inferred from homology"/>
<sequence length="224" mass="25883">MANIFNKLIPYKSPLELLLEHTKLCVEASDIMKEAVSKYFAGEEVADFSTQIDTLEDKADHIKLRVREIYSKLKWTYFSKTDFLDILHNVDSIIDLVDDVLKMLTMNKVENTSEDIKNDIVILTNLVTESVRHMNDTTQELRTIVESAFAPKEISTEDEKIDIVEKEEHSSDILGLSIGKKLFAKKYEMNPVDIMFLNSVVVLLMRIEDRAKNVVERIRMITHM</sequence>
<name>A0A7C5U3F8_9BACT</name>
<organism evidence="2">
    <name type="scientific">Fervidobacterium nodosum</name>
    <dbReference type="NCBI Taxonomy" id="2424"/>
    <lineage>
        <taxon>Bacteria</taxon>
        <taxon>Thermotogati</taxon>
        <taxon>Thermotogota</taxon>
        <taxon>Thermotogae</taxon>
        <taxon>Thermotogales</taxon>
        <taxon>Fervidobacteriaceae</taxon>
        <taxon>Fervidobacterium</taxon>
    </lineage>
</organism>
<accession>A0A7C5U3F8</accession>
<evidence type="ECO:0000313" key="2">
    <source>
        <dbReference type="EMBL" id="HHR34297.1"/>
    </source>
</evidence>
<dbReference type="InterPro" id="IPR038078">
    <property type="entry name" value="PhoU-like_sf"/>
</dbReference>
<gene>
    <name evidence="2" type="ORF">ENM46_05060</name>
</gene>